<dbReference type="OrthoDB" id="9805159at2"/>
<name>A0A4S2DSN1_9CLOT</name>
<proteinExistence type="predicted"/>
<dbReference type="Proteomes" id="UP000306888">
    <property type="component" value="Unassembled WGS sequence"/>
</dbReference>
<reference evidence="1 2" key="1">
    <citation type="submission" date="2019-04" db="EMBL/GenBank/DDBJ databases">
        <title>Microbes associate with the intestines of laboratory mice.</title>
        <authorList>
            <person name="Navarre W."/>
            <person name="Wong E."/>
            <person name="Huang K."/>
            <person name="Tropini C."/>
            <person name="Ng K."/>
            <person name="Yu B."/>
        </authorList>
    </citation>
    <scope>NUCLEOTIDE SEQUENCE [LARGE SCALE GENOMIC DNA]</scope>
    <source>
        <strain evidence="1 2">NM50_B9-20</strain>
    </source>
</reference>
<gene>
    <name evidence="1" type="ORF">E5347_05435</name>
</gene>
<organism evidence="1 2">
    <name type="scientific">Clostridium sartagoforme</name>
    <dbReference type="NCBI Taxonomy" id="84031"/>
    <lineage>
        <taxon>Bacteria</taxon>
        <taxon>Bacillati</taxon>
        <taxon>Bacillota</taxon>
        <taxon>Clostridia</taxon>
        <taxon>Eubacteriales</taxon>
        <taxon>Clostridiaceae</taxon>
        <taxon>Clostridium</taxon>
    </lineage>
</organism>
<dbReference type="AlphaFoldDB" id="A0A4S2DSN1"/>
<dbReference type="EMBL" id="SRYR01000001">
    <property type="protein sequence ID" value="TGY44254.1"/>
    <property type="molecule type" value="Genomic_DNA"/>
</dbReference>
<evidence type="ECO:0000313" key="1">
    <source>
        <dbReference type="EMBL" id="TGY44254.1"/>
    </source>
</evidence>
<accession>A0A4S2DSN1</accession>
<protein>
    <submittedName>
        <fullName evidence="1">Uncharacterized protein</fullName>
    </submittedName>
</protein>
<sequence length="247" mass="29893">MILLEKDKINENSIEELEIYNSKENDPKSSVIESSDYDFAISRYKEDDFRYEFVKKYIEYIKEKYGVNIFNCKFEKPDSDSKFINFYIYLWQADPDIHYRIEDKKNKYIESFYEILKSTKLLGITETTEIQFLVKDILKTMISHSSNKAWHNIHKTIKSVFSEVVAVSYWNTFYVFINDDDFEKTVLDKDYLNEIRKYCYKAIKEYDVDNVLEYSNFHIRIDNYKNYKEIGGQNYFNSDYMFNCITL</sequence>
<comment type="caution">
    <text evidence="1">The sequence shown here is derived from an EMBL/GenBank/DDBJ whole genome shotgun (WGS) entry which is preliminary data.</text>
</comment>
<evidence type="ECO:0000313" key="2">
    <source>
        <dbReference type="Proteomes" id="UP000306888"/>
    </source>
</evidence>
<dbReference type="RefSeq" id="WP_136005323.1">
    <property type="nucleotide sequence ID" value="NZ_SRYR01000001.1"/>
</dbReference>
<keyword evidence="2" id="KW-1185">Reference proteome</keyword>